<name>A0AAE0TT41_9PEZI</name>
<dbReference type="PANTHER" id="PTHR37543:SF1">
    <property type="entry name" value="CCCH ZINC FINGER DNA BINDING PROTEIN (AFU_ORTHOLOGUE AFUA_5G12760)"/>
    <property type="match status" value="1"/>
</dbReference>
<accession>A0AAE0TT41</accession>
<comment type="caution">
    <text evidence="4">The sequence shown here is derived from an EMBL/GenBank/DDBJ whole genome shotgun (WGS) entry which is preliminary data.</text>
</comment>
<reference evidence="4" key="2">
    <citation type="submission" date="2023-06" db="EMBL/GenBank/DDBJ databases">
        <authorList>
            <consortium name="Lawrence Berkeley National Laboratory"/>
            <person name="Haridas S."/>
            <person name="Hensen N."/>
            <person name="Bonometti L."/>
            <person name="Westerberg I."/>
            <person name="Brannstrom I.O."/>
            <person name="Guillou S."/>
            <person name="Cros-Aarteil S."/>
            <person name="Calhoun S."/>
            <person name="Kuo A."/>
            <person name="Mondo S."/>
            <person name="Pangilinan J."/>
            <person name="Riley R."/>
            <person name="Labutti K."/>
            <person name="Andreopoulos B."/>
            <person name="Lipzen A."/>
            <person name="Chen C."/>
            <person name="Yanf M."/>
            <person name="Daum C."/>
            <person name="Ng V."/>
            <person name="Clum A."/>
            <person name="Steindorff A."/>
            <person name="Ohm R."/>
            <person name="Martin F."/>
            <person name="Silar P."/>
            <person name="Natvig D."/>
            <person name="Lalanne C."/>
            <person name="Gautier V."/>
            <person name="Ament-Velasquez S.L."/>
            <person name="Kruys A."/>
            <person name="Hutchinson M.I."/>
            <person name="Powell A.J."/>
            <person name="Barry K."/>
            <person name="Miller A.N."/>
            <person name="Grigoriev I.V."/>
            <person name="Debuchy R."/>
            <person name="Gladieux P."/>
            <person name="Thoren M.H."/>
            <person name="Johannesson H."/>
        </authorList>
    </citation>
    <scope>NUCLEOTIDE SEQUENCE</scope>
    <source>
        <strain evidence="4">CBS 958.72</strain>
    </source>
</reference>
<dbReference type="Pfam" id="PF25540">
    <property type="entry name" value="DUF7923"/>
    <property type="match status" value="1"/>
</dbReference>
<sequence length="513" mass="54337">MAGGGVVNGANTTMGATADEFGVFLDQFRVRNDDNVARMVNFGDQLRTLSQQYRDACRDLERERVAGRHAQERAERSEQSLEALRESVSRSAFVLVLIDADADAYLFDDKYYRYDDPAEGGSRAAVDLCAAARQYLQATDGRLAGLPVMAKAFASGEGLANLFVKAGVARESEAQCVVSRFTSGFSQGDDMFDFVLVGRGKDRADHKLMASFRQFVENPSCQHVLLGGCHDNGYVRMLERCAHVPEVTAKVTLVKSFQTGREFSALPFPSTTMESVFRSSPLPSPSIVTRNSPVIANAVGSGHITAGNAAAPGAGNPSTKPPTTNGKGAASPATSPATTTSYASRAAALGAGSSSGAGGAGSRPVPMVGKLDKGVILVNSDGQRVDAVLPPVTPGVAESMYKATRGGKRYCNMFNLAGSCSGSSSGHCTYSHEPLTASEKLVLRHKLRAEKCHDRSSCRDAQCVYGHHCACLKTVCRFPPAMHNVNVSTWREVVIPPVAPTQPSAMAAGSSPK</sequence>
<keyword evidence="5" id="KW-1185">Reference proteome</keyword>
<dbReference type="EMBL" id="JAULSN010000002">
    <property type="protein sequence ID" value="KAK3379675.1"/>
    <property type="molecule type" value="Genomic_DNA"/>
</dbReference>
<evidence type="ECO:0000259" key="2">
    <source>
        <dbReference type="Pfam" id="PF25540"/>
    </source>
</evidence>
<organism evidence="4 5">
    <name type="scientific">Lasiosphaeria ovina</name>
    <dbReference type="NCBI Taxonomy" id="92902"/>
    <lineage>
        <taxon>Eukaryota</taxon>
        <taxon>Fungi</taxon>
        <taxon>Dikarya</taxon>
        <taxon>Ascomycota</taxon>
        <taxon>Pezizomycotina</taxon>
        <taxon>Sordariomycetes</taxon>
        <taxon>Sordariomycetidae</taxon>
        <taxon>Sordariales</taxon>
        <taxon>Lasiosphaeriaceae</taxon>
        <taxon>Lasiosphaeria</taxon>
    </lineage>
</organism>
<dbReference type="Pfam" id="PF25543">
    <property type="entry name" value="zf-CCCH_tandem"/>
    <property type="match status" value="1"/>
</dbReference>
<dbReference type="PANTHER" id="PTHR37543">
    <property type="entry name" value="CCCH ZINC FINGER DNA BINDING PROTEIN (AFU_ORTHOLOGUE AFUA_5G12760)"/>
    <property type="match status" value="1"/>
</dbReference>
<reference evidence="4" key="1">
    <citation type="journal article" date="2023" name="Mol. Phylogenet. Evol.">
        <title>Genome-scale phylogeny and comparative genomics of the fungal order Sordariales.</title>
        <authorList>
            <person name="Hensen N."/>
            <person name="Bonometti L."/>
            <person name="Westerberg I."/>
            <person name="Brannstrom I.O."/>
            <person name="Guillou S."/>
            <person name="Cros-Aarteil S."/>
            <person name="Calhoun S."/>
            <person name="Haridas S."/>
            <person name="Kuo A."/>
            <person name="Mondo S."/>
            <person name="Pangilinan J."/>
            <person name="Riley R."/>
            <person name="LaButti K."/>
            <person name="Andreopoulos B."/>
            <person name="Lipzen A."/>
            <person name="Chen C."/>
            <person name="Yan M."/>
            <person name="Daum C."/>
            <person name="Ng V."/>
            <person name="Clum A."/>
            <person name="Steindorff A."/>
            <person name="Ohm R.A."/>
            <person name="Martin F."/>
            <person name="Silar P."/>
            <person name="Natvig D.O."/>
            <person name="Lalanne C."/>
            <person name="Gautier V."/>
            <person name="Ament-Velasquez S.L."/>
            <person name="Kruys A."/>
            <person name="Hutchinson M.I."/>
            <person name="Powell A.J."/>
            <person name="Barry K."/>
            <person name="Miller A.N."/>
            <person name="Grigoriev I.V."/>
            <person name="Debuchy R."/>
            <person name="Gladieux P."/>
            <person name="Hiltunen Thoren M."/>
            <person name="Johannesson H."/>
        </authorList>
    </citation>
    <scope>NUCLEOTIDE SEQUENCE</scope>
    <source>
        <strain evidence="4">CBS 958.72</strain>
    </source>
</reference>
<feature type="compositionally biased region" description="Low complexity" evidence="1">
    <location>
        <begin position="329"/>
        <end position="341"/>
    </location>
</feature>
<feature type="domain" description="DUF7923" evidence="2">
    <location>
        <begin position="90"/>
        <end position="277"/>
    </location>
</feature>
<feature type="region of interest" description="Disordered" evidence="1">
    <location>
        <begin position="307"/>
        <end position="341"/>
    </location>
</feature>
<dbReference type="InterPro" id="IPR057683">
    <property type="entry name" value="DUF7923"/>
</dbReference>
<dbReference type="Proteomes" id="UP001287356">
    <property type="component" value="Unassembled WGS sequence"/>
</dbReference>
<evidence type="ECO:0000259" key="3">
    <source>
        <dbReference type="Pfam" id="PF25543"/>
    </source>
</evidence>
<gene>
    <name evidence="4" type="ORF">B0T24DRAFT_612614</name>
</gene>
<feature type="compositionally biased region" description="Low complexity" evidence="1">
    <location>
        <begin position="307"/>
        <end position="317"/>
    </location>
</feature>
<feature type="domain" description="Tandem CCCH zinc finger" evidence="3">
    <location>
        <begin position="442"/>
        <end position="487"/>
    </location>
</feature>
<protein>
    <recommendedName>
        <fullName evidence="6">C3H1-type domain-containing protein</fullName>
    </recommendedName>
</protein>
<evidence type="ECO:0000313" key="5">
    <source>
        <dbReference type="Proteomes" id="UP001287356"/>
    </source>
</evidence>
<evidence type="ECO:0000256" key="1">
    <source>
        <dbReference type="SAM" id="MobiDB-lite"/>
    </source>
</evidence>
<evidence type="ECO:0008006" key="6">
    <source>
        <dbReference type="Google" id="ProtNLM"/>
    </source>
</evidence>
<proteinExistence type="predicted"/>
<dbReference type="InterPro" id="IPR057654">
    <property type="entry name" value="Znf-CCCH_tandem"/>
</dbReference>
<dbReference type="AlphaFoldDB" id="A0AAE0TT41"/>
<evidence type="ECO:0000313" key="4">
    <source>
        <dbReference type="EMBL" id="KAK3379675.1"/>
    </source>
</evidence>